<dbReference type="InterPro" id="IPR035940">
    <property type="entry name" value="CAP_sf"/>
</dbReference>
<dbReference type="EMBL" id="VIWY01000005">
    <property type="protein sequence ID" value="TWG12656.1"/>
    <property type="molecule type" value="Genomic_DNA"/>
</dbReference>
<reference evidence="3 4" key="1">
    <citation type="submission" date="2019-06" db="EMBL/GenBank/DDBJ databases">
        <title>Sequencing the genomes of 1000 actinobacteria strains.</title>
        <authorList>
            <person name="Klenk H.-P."/>
        </authorList>
    </citation>
    <scope>NUCLEOTIDE SEQUENCE [LARGE SCALE GENOMIC DNA]</scope>
    <source>
        <strain evidence="3 4">DSM 43866</strain>
    </source>
</reference>
<dbReference type="RefSeq" id="WP_164466007.1">
    <property type="nucleotide sequence ID" value="NZ_BOMX01000088.1"/>
</dbReference>
<sequence>MSPRHRKPTRTRRLVLATVTLGVLAHINQARAANGVPAFTLSAELSTASYHAVMAGGRGLSHQCPGEAGLGERCTAAGVSWTAAGENIGRGNASGNAASILQAANGLTDLMLAEVPPNDGHRRNLLDPAFKRIGLAVTRGGDGRVWFTQDFVN</sequence>
<dbReference type="PANTHER" id="PTHR31157:SF1">
    <property type="entry name" value="SCP DOMAIN-CONTAINING PROTEIN"/>
    <property type="match status" value="1"/>
</dbReference>
<dbReference type="Proteomes" id="UP000320239">
    <property type="component" value="Unassembled WGS sequence"/>
</dbReference>
<evidence type="ECO:0000313" key="3">
    <source>
        <dbReference type="EMBL" id="TWG12656.1"/>
    </source>
</evidence>
<dbReference type="SUPFAM" id="SSF55797">
    <property type="entry name" value="PR-1-like"/>
    <property type="match status" value="1"/>
</dbReference>
<dbReference type="PANTHER" id="PTHR31157">
    <property type="entry name" value="SCP DOMAIN-CONTAINING PROTEIN"/>
    <property type="match status" value="1"/>
</dbReference>
<dbReference type="Gene3D" id="3.40.33.10">
    <property type="entry name" value="CAP"/>
    <property type="match status" value="1"/>
</dbReference>
<evidence type="ECO:0000256" key="1">
    <source>
        <dbReference type="SAM" id="SignalP"/>
    </source>
</evidence>
<accession>A0A561VM12</accession>
<gene>
    <name evidence="3" type="ORF">FHX34_105523</name>
</gene>
<dbReference type="InterPro" id="IPR014044">
    <property type="entry name" value="CAP_dom"/>
</dbReference>
<dbReference type="CDD" id="cd05379">
    <property type="entry name" value="CAP_bacterial"/>
    <property type="match status" value="1"/>
</dbReference>
<proteinExistence type="predicted"/>
<keyword evidence="1" id="KW-0732">Signal</keyword>
<comment type="caution">
    <text evidence="3">The sequence shown here is derived from an EMBL/GenBank/DDBJ whole genome shotgun (WGS) entry which is preliminary data.</text>
</comment>
<dbReference type="Pfam" id="PF00188">
    <property type="entry name" value="CAP"/>
    <property type="match status" value="1"/>
</dbReference>
<organism evidence="3 4">
    <name type="scientific">Actinoplanes teichomyceticus</name>
    <dbReference type="NCBI Taxonomy" id="1867"/>
    <lineage>
        <taxon>Bacteria</taxon>
        <taxon>Bacillati</taxon>
        <taxon>Actinomycetota</taxon>
        <taxon>Actinomycetes</taxon>
        <taxon>Micromonosporales</taxon>
        <taxon>Micromonosporaceae</taxon>
        <taxon>Actinoplanes</taxon>
    </lineage>
</organism>
<keyword evidence="4" id="KW-1185">Reference proteome</keyword>
<feature type="domain" description="SCP" evidence="2">
    <location>
        <begin position="24"/>
        <end position="151"/>
    </location>
</feature>
<feature type="chain" id="PRO_5021891696" evidence="1">
    <location>
        <begin position="33"/>
        <end position="153"/>
    </location>
</feature>
<evidence type="ECO:0000313" key="4">
    <source>
        <dbReference type="Proteomes" id="UP000320239"/>
    </source>
</evidence>
<evidence type="ECO:0000259" key="2">
    <source>
        <dbReference type="Pfam" id="PF00188"/>
    </source>
</evidence>
<name>A0A561VM12_ACTTI</name>
<feature type="signal peptide" evidence="1">
    <location>
        <begin position="1"/>
        <end position="32"/>
    </location>
</feature>
<protein>
    <submittedName>
        <fullName evidence="3">Cysteine-rich secretory family protein</fullName>
    </submittedName>
</protein>
<dbReference type="AlphaFoldDB" id="A0A561VM12"/>